<dbReference type="Gene3D" id="3.30.420.10">
    <property type="entry name" value="Ribonuclease H-like superfamily/Ribonuclease H"/>
    <property type="match status" value="1"/>
</dbReference>
<dbReference type="Pfam" id="PF13456">
    <property type="entry name" value="RVT_3"/>
    <property type="match status" value="1"/>
</dbReference>
<dbReference type="InterPro" id="IPR002156">
    <property type="entry name" value="RNaseH_domain"/>
</dbReference>
<gene>
    <name evidence="2" type="ORF">Scaly_1012700</name>
</gene>
<evidence type="ECO:0000313" key="2">
    <source>
        <dbReference type="EMBL" id="KAL0367938.1"/>
    </source>
</evidence>
<dbReference type="EMBL" id="JACGWM010000006">
    <property type="protein sequence ID" value="KAL0367938.1"/>
    <property type="molecule type" value="Genomic_DNA"/>
</dbReference>
<evidence type="ECO:0000259" key="1">
    <source>
        <dbReference type="PROSITE" id="PS50879"/>
    </source>
</evidence>
<dbReference type="GO" id="GO:0004523">
    <property type="term" value="F:RNA-DNA hybrid ribonuclease activity"/>
    <property type="evidence" value="ECO:0007669"/>
    <property type="project" value="InterPro"/>
</dbReference>
<dbReference type="Pfam" id="PF13966">
    <property type="entry name" value="zf-RVT"/>
    <property type="match status" value="1"/>
</dbReference>
<dbReference type="SUPFAM" id="SSF53098">
    <property type="entry name" value="Ribonuclease H-like"/>
    <property type="match status" value="1"/>
</dbReference>
<dbReference type="InterPro" id="IPR044730">
    <property type="entry name" value="RNase_H-like_dom_plant"/>
</dbReference>
<dbReference type="InterPro" id="IPR036397">
    <property type="entry name" value="RNaseH_sf"/>
</dbReference>
<sequence>MTILLEPVNYYWHEGDWNVPRILRTVPTYVAQIICQIHIAAGQGDKIVWTRSSEGAFSTKSAWETIRMTSPRRQLLTDVWHHSLRPTISVFLWQLFQDKIPIDARMKQMGFNFPSKCQCCEAFLTCLLRVRQYRTCDSTLLPLLDSASVTRERYSYGTLLRWNAAKYPGVPFSTDNIILELNTDESSLGNPGLAGAAGIIRDSNGHVHLAYQVALSIETSVIAELTAIWRSLELVLAHDLTPSVVEVDAMAVIQLLQSCTFRKWEVQHLIMSIVRIQQMLVSDFQHTLREANGAANHLAKEAASLQFTMVLRHDDITGVLPSILNLDR</sequence>
<dbReference type="PANTHER" id="PTHR47723:SF19">
    <property type="entry name" value="POLYNUCLEOTIDYL TRANSFERASE, RIBONUCLEASE H-LIKE SUPERFAMILY PROTEIN"/>
    <property type="match status" value="1"/>
</dbReference>
<dbReference type="PROSITE" id="PS50879">
    <property type="entry name" value="RNASE_H_1"/>
    <property type="match status" value="1"/>
</dbReference>
<protein>
    <recommendedName>
        <fullName evidence="1">RNase H type-1 domain-containing protein</fullName>
    </recommendedName>
</protein>
<accession>A0AAW2QJD6</accession>
<proteinExistence type="predicted"/>
<reference evidence="2" key="1">
    <citation type="submission" date="2020-06" db="EMBL/GenBank/DDBJ databases">
        <authorList>
            <person name="Li T."/>
            <person name="Hu X."/>
            <person name="Zhang T."/>
            <person name="Song X."/>
            <person name="Zhang H."/>
            <person name="Dai N."/>
            <person name="Sheng W."/>
            <person name="Hou X."/>
            <person name="Wei L."/>
        </authorList>
    </citation>
    <scope>NUCLEOTIDE SEQUENCE</scope>
    <source>
        <strain evidence="2">KEN8</strain>
        <tissue evidence="2">Leaf</tissue>
    </source>
</reference>
<dbReference type="CDD" id="cd06222">
    <property type="entry name" value="RNase_H_like"/>
    <property type="match status" value="1"/>
</dbReference>
<reference evidence="2" key="2">
    <citation type="journal article" date="2024" name="Plant">
        <title>Genomic evolution and insights into agronomic trait innovations of Sesamum species.</title>
        <authorList>
            <person name="Miao H."/>
            <person name="Wang L."/>
            <person name="Qu L."/>
            <person name="Liu H."/>
            <person name="Sun Y."/>
            <person name="Le M."/>
            <person name="Wang Q."/>
            <person name="Wei S."/>
            <person name="Zheng Y."/>
            <person name="Lin W."/>
            <person name="Duan Y."/>
            <person name="Cao H."/>
            <person name="Xiong S."/>
            <person name="Wang X."/>
            <person name="Wei L."/>
            <person name="Li C."/>
            <person name="Ma Q."/>
            <person name="Ju M."/>
            <person name="Zhao R."/>
            <person name="Li G."/>
            <person name="Mu C."/>
            <person name="Tian Q."/>
            <person name="Mei H."/>
            <person name="Zhang T."/>
            <person name="Gao T."/>
            <person name="Zhang H."/>
        </authorList>
    </citation>
    <scope>NUCLEOTIDE SEQUENCE</scope>
    <source>
        <strain evidence="2">KEN8</strain>
    </source>
</reference>
<name>A0AAW2QJD6_9LAMI</name>
<comment type="caution">
    <text evidence="2">The sequence shown here is derived from an EMBL/GenBank/DDBJ whole genome shotgun (WGS) entry which is preliminary data.</text>
</comment>
<dbReference type="InterPro" id="IPR026960">
    <property type="entry name" value="RVT-Znf"/>
</dbReference>
<dbReference type="InterPro" id="IPR053151">
    <property type="entry name" value="RNase_H-like"/>
</dbReference>
<dbReference type="PANTHER" id="PTHR47723">
    <property type="entry name" value="OS05G0353850 PROTEIN"/>
    <property type="match status" value="1"/>
</dbReference>
<dbReference type="AlphaFoldDB" id="A0AAW2QJD6"/>
<dbReference type="GO" id="GO:0003676">
    <property type="term" value="F:nucleic acid binding"/>
    <property type="evidence" value="ECO:0007669"/>
    <property type="project" value="InterPro"/>
</dbReference>
<organism evidence="2">
    <name type="scientific">Sesamum calycinum</name>
    <dbReference type="NCBI Taxonomy" id="2727403"/>
    <lineage>
        <taxon>Eukaryota</taxon>
        <taxon>Viridiplantae</taxon>
        <taxon>Streptophyta</taxon>
        <taxon>Embryophyta</taxon>
        <taxon>Tracheophyta</taxon>
        <taxon>Spermatophyta</taxon>
        <taxon>Magnoliopsida</taxon>
        <taxon>eudicotyledons</taxon>
        <taxon>Gunneridae</taxon>
        <taxon>Pentapetalae</taxon>
        <taxon>asterids</taxon>
        <taxon>lamiids</taxon>
        <taxon>Lamiales</taxon>
        <taxon>Pedaliaceae</taxon>
        <taxon>Sesamum</taxon>
    </lineage>
</organism>
<feature type="domain" description="RNase H type-1" evidence="1">
    <location>
        <begin position="175"/>
        <end position="308"/>
    </location>
</feature>
<dbReference type="InterPro" id="IPR012337">
    <property type="entry name" value="RNaseH-like_sf"/>
</dbReference>